<evidence type="ECO:0000313" key="1">
    <source>
        <dbReference type="EMBL" id="CAK5054774.1"/>
    </source>
</evidence>
<name>A0ACB0YNJ9_MELEN</name>
<comment type="caution">
    <text evidence="1">The sequence shown here is derived from an EMBL/GenBank/DDBJ whole genome shotgun (WGS) entry which is preliminary data.</text>
</comment>
<dbReference type="Proteomes" id="UP001497535">
    <property type="component" value="Unassembled WGS sequence"/>
</dbReference>
<dbReference type="EMBL" id="CAVMJV010000015">
    <property type="protein sequence ID" value="CAK5054774.1"/>
    <property type="molecule type" value="Genomic_DNA"/>
</dbReference>
<gene>
    <name evidence="1" type="ORF">MENTE1834_LOCUS14500</name>
</gene>
<reference evidence="1" key="1">
    <citation type="submission" date="2023-11" db="EMBL/GenBank/DDBJ databases">
        <authorList>
            <person name="Poullet M."/>
        </authorList>
    </citation>
    <scope>NUCLEOTIDE SEQUENCE</scope>
    <source>
        <strain evidence="1">E1834</strain>
    </source>
</reference>
<sequence length="137" mass="15792">MFLELAPSQESSNCIEVRKSILKTGNLQYPQKLYELDDKGNFALTPEGKRIESPDRVGPEFCLACKSDYSMIINGIHFRRNDCIEDKNPDPKCIYSTCFYCKTVKGSNDANWYWKNPEGEWILVNLMDCYTNKGLND</sequence>
<keyword evidence="2" id="KW-1185">Reference proteome</keyword>
<proteinExistence type="predicted"/>
<evidence type="ECO:0000313" key="2">
    <source>
        <dbReference type="Proteomes" id="UP001497535"/>
    </source>
</evidence>
<organism evidence="1 2">
    <name type="scientific">Meloidogyne enterolobii</name>
    <name type="common">Root-knot nematode worm</name>
    <name type="synonym">Meloidogyne mayaguensis</name>
    <dbReference type="NCBI Taxonomy" id="390850"/>
    <lineage>
        <taxon>Eukaryota</taxon>
        <taxon>Metazoa</taxon>
        <taxon>Ecdysozoa</taxon>
        <taxon>Nematoda</taxon>
        <taxon>Chromadorea</taxon>
        <taxon>Rhabditida</taxon>
        <taxon>Tylenchina</taxon>
        <taxon>Tylenchomorpha</taxon>
        <taxon>Tylenchoidea</taxon>
        <taxon>Meloidogynidae</taxon>
        <taxon>Meloidogyninae</taxon>
        <taxon>Meloidogyne</taxon>
    </lineage>
</organism>
<protein>
    <submittedName>
        <fullName evidence="1">Uncharacterized protein</fullName>
    </submittedName>
</protein>
<accession>A0ACB0YNJ9</accession>